<feature type="binding site" evidence="11">
    <location>
        <position position="133"/>
    </location>
    <ligand>
        <name>Fe(2+)</name>
        <dbReference type="ChEBI" id="CHEBI:29033"/>
        <note>for iron-dependent acireductone dioxygenase activity</note>
    </ligand>
</feature>
<dbReference type="InterPro" id="IPR004313">
    <property type="entry name" value="ARD"/>
</dbReference>
<dbReference type="EMBL" id="ML220114">
    <property type="protein sequence ID" value="TGZ83140.1"/>
    <property type="molecule type" value="Genomic_DNA"/>
</dbReference>
<dbReference type="GO" id="GO:0005634">
    <property type="term" value="C:nucleus"/>
    <property type="evidence" value="ECO:0007669"/>
    <property type="project" value="UniProtKB-SubCell"/>
</dbReference>
<keyword evidence="5 11" id="KW-0479">Metal-binding</keyword>
<dbReference type="AlphaFoldDB" id="A0A4S2N217"/>
<dbReference type="UniPathway" id="UPA00904">
    <property type="reaction ID" value="UER00878"/>
</dbReference>
<evidence type="ECO:0000256" key="2">
    <source>
        <dbReference type="ARBA" id="ARBA00022490"/>
    </source>
</evidence>
<dbReference type="GO" id="GO:0005506">
    <property type="term" value="F:iron ion binding"/>
    <property type="evidence" value="ECO:0007669"/>
    <property type="project" value="UniProtKB-UniRule"/>
</dbReference>
<organism evidence="13 14">
    <name type="scientific">Ascodesmis nigricans</name>
    <dbReference type="NCBI Taxonomy" id="341454"/>
    <lineage>
        <taxon>Eukaryota</taxon>
        <taxon>Fungi</taxon>
        <taxon>Dikarya</taxon>
        <taxon>Ascomycota</taxon>
        <taxon>Pezizomycotina</taxon>
        <taxon>Pezizomycetes</taxon>
        <taxon>Pezizales</taxon>
        <taxon>Ascodesmidaceae</taxon>
        <taxon>Ascodesmis</taxon>
    </lineage>
</organism>
<dbReference type="SUPFAM" id="SSF51182">
    <property type="entry name" value="RmlC-like cupins"/>
    <property type="match status" value="1"/>
</dbReference>
<comment type="catalytic activity">
    <reaction evidence="1 11">
        <text>1,2-dihydroxy-5-(methylsulfanyl)pent-1-en-3-one + O2 = 4-methylsulfanyl-2-oxobutanoate + formate + 2 H(+)</text>
        <dbReference type="Rhea" id="RHEA:24504"/>
        <dbReference type="ChEBI" id="CHEBI:15378"/>
        <dbReference type="ChEBI" id="CHEBI:15379"/>
        <dbReference type="ChEBI" id="CHEBI:15740"/>
        <dbReference type="ChEBI" id="CHEBI:16723"/>
        <dbReference type="ChEBI" id="CHEBI:49252"/>
        <dbReference type="EC" id="1.13.11.54"/>
    </reaction>
</comment>
<comment type="catalytic activity">
    <reaction evidence="11">
        <text>1,2-dihydroxy-5-(methylsulfanyl)pent-1-en-3-one + O2 = 3-(methylsulfanyl)propanoate + CO + formate + 2 H(+)</text>
        <dbReference type="Rhea" id="RHEA:14161"/>
        <dbReference type="ChEBI" id="CHEBI:15378"/>
        <dbReference type="ChEBI" id="CHEBI:15379"/>
        <dbReference type="ChEBI" id="CHEBI:15740"/>
        <dbReference type="ChEBI" id="CHEBI:17245"/>
        <dbReference type="ChEBI" id="CHEBI:49016"/>
        <dbReference type="ChEBI" id="CHEBI:49252"/>
        <dbReference type="EC" id="1.13.11.53"/>
    </reaction>
</comment>
<dbReference type="InterPro" id="IPR011051">
    <property type="entry name" value="RmlC_Cupin_sf"/>
</dbReference>
<accession>A0A4S2N217</accession>
<dbReference type="CDD" id="cd02232">
    <property type="entry name" value="cupin_ARD"/>
    <property type="match status" value="1"/>
</dbReference>
<evidence type="ECO:0000256" key="12">
    <source>
        <dbReference type="SAM" id="MobiDB-lite"/>
    </source>
</evidence>
<evidence type="ECO:0000256" key="3">
    <source>
        <dbReference type="ARBA" id="ARBA00022596"/>
    </source>
</evidence>
<evidence type="ECO:0000313" key="13">
    <source>
        <dbReference type="EMBL" id="TGZ83140.1"/>
    </source>
</evidence>
<dbReference type="Proteomes" id="UP000298138">
    <property type="component" value="Unassembled WGS sequence"/>
</dbReference>
<keyword evidence="9 11" id="KW-0486">Methionine biosynthesis</keyword>
<evidence type="ECO:0000256" key="9">
    <source>
        <dbReference type="ARBA" id="ARBA00023167"/>
    </source>
</evidence>
<dbReference type="PANTHER" id="PTHR23418:SF0">
    <property type="entry name" value="ACIREDUCTONE DIOXYGENASE"/>
    <property type="match status" value="1"/>
</dbReference>
<feature type="region of interest" description="Disordered" evidence="12">
    <location>
        <begin position="1"/>
        <end position="24"/>
    </location>
</feature>
<evidence type="ECO:0000256" key="4">
    <source>
        <dbReference type="ARBA" id="ARBA00022605"/>
    </source>
</evidence>
<feature type="binding site" evidence="11">
    <location>
        <position position="85"/>
    </location>
    <ligand>
        <name>Fe(2+)</name>
        <dbReference type="ChEBI" id="CHEBI:29033"/>
        <note>for iron-dependent acireductone dioxygenase activity</note>
    </ligand>
</feature>
<sequence length="182" mass="20954">MKAWYYDESDPSDQRAPHLSSPLPPSDITPLLTSLGVEASHHPTVDTVNTFASSRNYKNRDEVNISPSTMGAAYDEKLKIFFTEHLHEDEEIRYVLDGSGYFDVRGGLGEGEKWVRVWVEKGDLLVLPPGIWHRFTTDEKDYIKAMRLFKDEPKWTPLNRTKELEENPVRKEYVQNVLKSSA</sequence>
<feature type="binding site" evidence="11">
    <location>
        <position position="87"/>
    </location>
    <ligand>
        <name>Fe(2+)</name>
        <dbReference type="ChEBI" id="CHEBI:29033"/>
        <note>for iron-dependent acireductone dioxygenase activity</note>
    </ligand>
</feature>
<dbReference type="EC" id="1.13.11.53" evidence="11"/>
<dbReference type="InterPro" id="IPR014710">
    <property type="entry name" value="RmlC-like_jellyroll"/>
</dbReference>
<gene>
    <name evidence="11" type="primary">ADI1</name>
    <name evidence="13" type="ORF">EX30DRAFT_370165</name>
</gene>
<dbReference type="GO" id="GO:0016151">
    <property type="term" value="F:nickel cation binding"/>
    <property type="evidence" value="ECO:0007669"/>
    <property type="project" value="UniProtKB-UniRule"/>
</dbReference>
<dbReference type="InterPro" id="IPR027496">
    <property type="entry name" value="ARD_euk"/>
</dbReference>
<protein>
    <recommendedName>
        <fullName evidence="11">Acireductone dioxygenase</fullName>
    </recommendedName>
    <alternativeName>
        <fullName evidence="11">Acireductone dioxygenase (Fe(2+)-requiring)</fullName>
        <shortName evidence="11">ARD'</shortName>
        <shortName evidence="11">Fe-ARD</shortName>
        <ecNumber evidence="11">1.13.11.54</ecNumber>
    </alternativeName>
    <alternativeName>
        <fullName evidence="11">Acireductone dioxygenase (Ni(2+)-requiring)</fullName>
        <shortName evidence="11">ARD</shortName>
        <shortName evidence="11">Ni-ARD</shortName>
        <ecNumber evidence="11">1.13.11.53</ecNumber>
    </alternativeName>
</protein>
<comment type="function">
    <text evidence="11">Catalyzes 2 different reactions between oxygen and the acireductone 1,2-dihydroxy-3-keto-5-methylthiopentene (DHK-MTPene) depending upon the metal bound in the active site. Fe-containing acireductone dioxygenase (Fe-ARD) produces formate and 2-keto-4-methylthiobutyrate (KMTB), the alpha-ketoacid precursor of methionine in the methionine recycle pathway. Ni-containing acireductone dioxygenase (Ni-ARD) produces methylthiopropionate, carbon monoxide and formate, and does not lie on the methionine recycle pathway.</text>
</comment>
<dbReference type="GO" id="GO:0019509">
    <property type="term" value="P:L-methionine salvage from methylthioadenosine"/>
    <property type="evidence" value="ECO:0007669"/>
    <property type="project" value="UniProtKB-UniRule"/>
</dbReference>
<name>A0A4S2N217_9PEZI</name>
<proteinExistence type="inferred from homology"/>
<keyword evidence="3 11" id="KW-0533">Nickel</keyword>
<feature type="binding site" evidence="11">
    <location>
        <position position="91"/>
    </location>
    <ligand>
        <name>Fe(2+)</name>
        <dbReference type="ChEBI" id="CHEBI:29033"/>
        <note>for iron-dependent acireductone dioxygenase activity</note>
    </ligand>
</feature>
<evidence type="ECO:0000256" key="7">
    <source>
        <dbReference type="ARBA" id="ARBA00023002"/>
    </source>
</evidence>
<keyword evidence="8 11" id="KW-0408">Iron</keyword>
<feature type="binding site" evidence="11">
    <location>
        <position position="91"/>
    </location>
    <ligand>
        <name>Ni(2+)</name>
        <dbReference type="ChEBI" id="CHEBI:49786"/>
        <note>for nickel-dependent acireductone dioxygenase activity</note>
    </ligand>
</feature>
<comment type="subcellular location">
    <subcellularLocation>
        <location evidence="11">Cytoplasm</location>
    </subcellularLocation>
    <subcellularLocation>
        <location evidence="11">Nucleus</location>
    </subcellularLocation>
</comment>
<evidence type="ECO:0000313" key="14">
    <source>
        <dbReference type="Proteomes" id="UP000298138"/>
    </source>
</evidence>
<dbReference type="GO" id="GO:0010308">
    <property type="term" value="F:acireductone dioxygenase (Ni2+-requiring) activity"/>
    <property type="evidence" value="ECO:0007669"/>
    <property type="project" value="UniProtKB-UniRule"/>
</dbReference>
<evidence type="ECO:0000256" key="5">
    <source>
        <dbReference type="ARBA" id="ARBA00022723"/>
    </source>
</evidence>
<reference evidence="13 14" key="1">
    <citation type="submission" date="2019-04" db="EMBL/GenBank/DDBJ databases">
        <title>Comparative genomics and transcriptomics to analyze fruiting body development in filamentous ascomycetes.</title>
        <authorList>
            <consortium name="DOE Joint Genome Institute"/>
            <person name="Lutkenhaus R."/>
            <person name="Traeger S."/>
            <person name="Breuer J."/>
            <person name="Kuo A."/>
            <person name="Lipzen A."/>
            <person name="Pangilinan J."/>
            <person name="Dilworth D."/>
            <person name="Sandor L."/>
            <person name="Poggeler S."/>
            <person name="Barry K."/>
            <person name="Grigoriev I.V."/>
            <person name="Nowrousian M."/>
        </authorList>
    </citation>
    <scope>NUCLEOTIDE SEQUENCE [LARGE SCALE GENOMIC DNA]</scope>
    <source>
        <strain evidence="13 14">CBS 389.68</strain>
    </source>
</reference>
<keyword evidence="4 11" id="KW-0028">Amino-acid biosynthesis</keyword>
<evidence type="ECO:0000256" key="6">
    <source>
        <dbReference type="ARBA" id="ARBA00022964"/>
    </source>
</evidence>
<dbReference type="Pfam" id="PF03079">
    <property type="entry name" value="ARD"/>
    <property type="match status" value="1"/>
</dbReference>
<evidence type="ECO:0000256" key="11">
    <source>
        <dbReference type="HAMAP-Rule" id="MF_03154"/>
    </source>
</evidence>
<dbReference type="GO" id="GO:0010309">
    <property type="term" value="F:acireductone dioxygenase [iron(II)-requiring] activity"/>
    <property type="evidence" value="ECO:0007669"/>
    <property type="project" value="UniProtKB-UniRule"/>
</dbReference>
<keyword evidence="14" id="KW-1185">Reference proteome</keyword>
<dbReference type="PANTHER" id="PTHR23418">
    <property type="entry name" value="ACIREDUCTONE DIOXYGENASE"/>
    <property type="match status" value="1"/>
</dbReference>
<comment type="pathway">
    <text evidence="11">Amino-acid biosynthesis; L-methionine biosynthesis via salvage pathway; L-methionine from S-methyl-5-thio-alpha-D-ribose 1-phosphate: step 5/6.</text>
</comment>
<evidence type="ECO:0000256" key="8">
    <source>
        <dbReference type="ARBA" id="ARBA00023004"/>
    </source>
</evidence>
<dbReference type="EC" id="1.13.11.54" evidence="11"/>
<dbReference type="FunCoup" id="A0A4S2N217">
    <property type="interactions" value="251"/>
</dbReference>
<feature type="binding site" evidence="11">
    <location>
        <position position="87"/>
    </location>
    <ligand>
        <name>Ni(2+)</name>
        <dbReference type="ChEBI" id="CHEBI:49786"/>
        <note>for nickel-dependent acireductone dioxygenase activity</note>
    </ligand>
</feature>
<evidence type="ECO:0000256" key="10">
    <source>
        <dbReference type="ARBA" id="ARBA00023242"/>
    </source>
</evidence>
<dbReference type="GO" id="GO:0005737">
    <property type="term" value="C:cytoplasm"/>
    <property type="evidence" value="ECO:0007669"/>
    <property type="project" value="UniProtKB-SubCell"/>
</dbReference>
<dbReference type="OrthoDB" id="1867259at2759"/>
<evidence type="ECO:0000256" key="1">
    <source>
        <dbReference type="ARBA" id="ARBA00000428"/>
    </source>
</evidence>
<dbReference type="STRING" id="341454.A0A4S2N217"/>
<feature type="binding site" evidence="11">
    <location>
        <position position="85"/>
    </location>
    <ligand>
        <name>Ni(2+)</name>
        <dbReference type="ChEBI" id="CHEBI:49786"/>
        <note>for nickel-dependent acireductone dioxygenase activity</note>
    </ligand>
</feature>
<keyword evidence="2 11" id="KW-0963">Cytoplasm</keyword>
<dbReference type="HAMAP" id="MF_03154">
    <property type="entry name" value="Salvage_MtnD_euk"/>
    <property type="match status" value="1"/>
</dbReference>
<dbReference type="Gene3D" id="2.60.120.10">
    <property type="entry name" value="Jelly Rolls"/>
    <property type="match status" value="1"/>
</dbReference>
<keyword evidence="10 11" id="KW-0539">Nucleus</keyword>
<comment type="similarity">
    <text evidence="11">Belongs to the acireductone dioxygenase (ARD) family.</text>
</comment>
<keyword evidence="6 11" id="KW-0223">Dioxygenase</keyword>
<comment type="cofactor">
    <cofactor evidence="11">
        <name>Fe(2+)</name>
        <dbReference type="ChEBI" id="CHEBI:29033"/>
    </cofactor>
    <cofactor evidence="11">
        <name>Ni(2+)</name>
        <dbReference type="ChEBI" id="CHEBI:49786"/>
    </cofactor>
    <text evidence="11">Binds either 1 Fe or Ni cation per monomer. Iron-binding promotes an acireductone dioxygenase reaction producing 2-keto-4-methylthiobutyrate, while nickel-binding promotes an acireductone dioxygenase reaction producing 3-(methylsulfanyl)propanoate.</text>
</comment>
<keyword evidence="7 11" id="KW-0560">Oxidoreductase</keyword>
<feature type="binding site" evidence="11">
    <location>
        <position position="133"/>
    </location>
    <ligand>
        <name>Ni(2+)</name>
        <dbReference type="ChEBI" id="CHEBI:49786"/>
        <note>for nickel-dependent acireductone dioxygenase activity</note>
    </ligand>
</feature>
<dbReference type="FunFam" id="2.60.120.10:FF:000099">
    <property type="entry name" value="1,2-dihydroxy-3-keto-5-methylthiopentene dioxygenase"/>
    <property type="match status" value="1"/>
</dbReference>
<dbReference type="InParanoid" id="A0A4S2N217"/>